<evidence type="ECO:0000259" key="8">
    <source>
        <dbReference type="PROSITE" id="PS50015"/>
    </source>
</evidence>
<dbReference type="Pfam" id="PF05184">
    <property type="entry name" value="SapB_1"/>
    <property type="match status" value="7"/>
</dbReference>
<dbReference type="PRINTS" id="PR01797">
    <property type="entry name" value="SAPOSIN"/>
</dbReference>
<dbReference type="OMA" id="MIGLCAT"/>
<dbReference type="InterPro" id="IPR008138">
    <property type="entry name" value="SapB_2"/>
</dbReference>
<keyword evidence="6" id="KW-0325">Glycoprotein</keyword>
<sequence length="710" mass="77127">MKSFIVLAVVAAILASAVATPVRVAQPESEIPCAICKLVVDYVDHLLASNSTVAAIEAELEKLCSDLPKAWAGECTDVVENYLPAIIQAIENNADPTTVCTQNLHLCSSSMKVQAPFDDCSICELVVGELEKLLENNHTIEIIETELGKVCALLPASWASTCTALVNNYLPELIQHLEDDLPPQTACQKIGFCKPSATPVKIVIDDVQSFGGVECSLCELLFKAVEGYLAKNNTEAQIEAELEKLCAHTPWKDSCDSIVEEYLPQIIEAIESNETPEQLCTTIGLCSSEIADVAAPFDDCSICQLVVGELEKLLENNHTIEIIETELGKVCALLPASWASTCTALVNNYLPELIQHLEDDLPPKTACQRSASASRQIEAELEKLCAHTPWKDSCDSIVEEYLPQIIEAIESNETPEQLCTTIGLCSSEIADVAAPFDDCSICQLVVGELEKLLENNHTIEIIETELGKVCALLPASWASTCTALVNNYLPELIQHLEDDLPPKTACQKIGFCKPSAAVDVAAPLDLECSLCELVAKAVEGYLAKNNTQAQIVAELEKLCAMTPWKDSCDSIVEEYLPQIIQAIEDNETPEQLCTTIGLCSSAIANIEASPETCKICEYVVSLAEAMLSGKSVNNTQIEDELKKACVLLPKKFQPECSLLVDTALPAILDELEKGTPAAQVCTTLHLCTSSDARPHFRRAMRKAVHKLRIE</sequence>
<dbReference type="GO" id="GO:0005764">
    <property type="term" value="C:lysosome"/>
    <property type="evidence" value="ECO:0007669"/>
    <property type="project" value="InterPro"/>
</dbReference>
<protein>
    <submittedName>
        <fullName evidence="9">Saposin A</fullName>
    </submittedName>
</protein>
<name>A0A0L0DE92_THETB</name>
<organism evidence="9 10">
    <name type="scientific">Thecamonas trahens ATCC 50062</name>
    <dbReference type="NCBI Taxonomy" id="461836"/>
    <lineage>
        <taxon>Eukaryota</taxon>
        <taxon>Apusozoa</taxon>
        <taxon>Apusomonadida</taxon>
        <taxon>Apusomonadidae</taxon>
        <taxon>Thecamonas</taxon>
    </lineage>
</organism>
<evidence type="ECO:0000256" key="3">
    <source>
        <dbReference type="ARBA" id="ARBA00022729"/>
    </source>
</evidence>
<dbReference type="FunFam" id="1.10.225.10:FF:000002">
    <property type="entry name" value="prosaposin isoform X2"/>
    <property type="match status" value="3"/>
</dbReference>
<evidence type="ECO:0000256" key="4">
    <source>
        <dbReference type="ARBA" id="ARBA00022737"/>
    </source>
</evidence>
<dbReference type="SMART" id="SM00741">
    <property type="entry name" value="SapB"/>
    <property type="match status" value="8"/>
</dbReference>
<dbReference type="EMBL" id="GL349435">
    <property type="protein sequence ID" value="KNC50604.1"/>
    <property type="molecule type" value="Genomic_DNA"/>
</dbReference>
<evidence type="ECO:0000313" key="10">
    <source>
        <dbReference type="Proteomes" id="UP000054408"/>
    </source>
</evidence>
<keyword evidence="3 7" id="KW-0732">Signal</keyword>
<dbReference type="InterPro" id="IPR007856">
    <property type="entry name" value="SapB_1"/>
</dbReference>
<dbReference type="STRING" id="461836.A0A0L0DE92"/>
<evidence type="ECO:0000256" key="7">
    <source>
        <dbReference type="SAM" id="SignalP"/>
    </source>
</evidence>
<feature type="domain" description="Saposin B-type" evidence="8">
    <location>
        <begin position="296"/>
        <end position="429"/>
    </location>
</feature>
<keyword evidence="5" id="KW-1015">Disulfide bond</keyword>
<dbReference type="SUPFAM" id="SSF47862">
    <property type="entry name" value="Saposin"/>
    <property type="match status" value="7"/>
</dbReference>
<reference evidence="9 10" key="1">
    <citation type="submission" date="2010-05" db="EMBL/GenBank/DDBJ databases">
        <title>The Genome Sequence of Thecamonas trahens ATCC 50062.</title>
        <authorList>
            <consortium name="The Broad Institute Genome Sequencing Platform"/>
            <person name="Russ C."/>
            <person name="Cuomo C."/>
            <person name="Shea T."/>
            <person name="Young S.K."/>
            <person name="Zeng Q."/>
            <person name="Koehrsen M."/>
            <person name="Haas B."/>
            <person name="Borodovsky M."/>
            <person name="Guigo R."/>
            <person name="Alvarado L."/>
            <person name="Berlin A."/>
            <person name="Bochicchio J."/>
            <person name="Borenstein D."/>
            <person name="Chapman S."/>
            <person name="Chen Z."/>
            <person name="Freedman E."/>
            <person name="Gellesch M."/>
            <person name="Goldberg J."/>
            <person name="Griggs A."/>
            <person name="Gujja S."/>
            <person name="Heilman E."/>
            <person name="Heiman D."/>
            <person name="Hepburn T."/>
            <person name="Howarth C."/>
            <person name="Jen D."/>
            <person name="Larson L."/>
            <person name="Mehta T."/>
            <person name="Park D."/>
            <person name="Pearson M."/>
            <person name="Roberts A."/>
            <person name="Saif S."/>
            <person name="Shenoy N."/>
            <person name="Sisk P."/>
            <person name="Stolte C."/>
            <person name="Sykes S."/>
            <person name="Thomson T."/>
            <person name="Walk T."/>
            <person name="White J."/>
            <person name="Yandava C."/>
            <person name="Burger G."/>
            <person name="Gray M.W."/>
            <person name="Holland P.W.H."/>
            <person name="King N."/>
            <person name="Lang F.B.F."/>
            <person name="Roger A.J."/>
            <person name="Ruiz-Trillo I."/>
            <person name="Lander E."/>
            <person name="Nusbaum C."/>
        </authorList>
    </citation>
    <scope>NUCLEOTIDE SEQUENCE [LARGE SCALE GENOMIC DNA]</scope>
    <source>
        <strain evidence="9 10">ATCC 50062</strain>
    </source>
</reference>
<feature type="domain" description="Saposin B-type" evidence="8">
    <location>
        <begin position="29"/>
        <end position="111"/>
    </location>
</feature>
<feature type="domain" description="Saposin B-type" evidence="8">
    <location>
        <begin position="211"/>
        <end position="290"/>
    </location>
</feature>
<comment type="subcellular location">
    <subcellularLocation>
        <location evidence="1">Secreted</location>
    </subcellularLocation>
</comment>
<dbReference type="RefSeq" id="XP_013762491.1">
    <property type="nucleotide sequence ID" value="XM_013907037.1"/>
</dbReference>
<evidence type="ECO:0000313" key="9">
    <source>
        <dbReference type="EMBL" id="KNC50604.1"/>
    </source>
</evidence>
<dbReference type="Gene3D" id="1.10.225.10">
    <property type="entry name" value="Saposin-like"/>
    <property type="match status" value="8"/>
</dbReference>
<keyword evidence="2" id="KW-0964">Secreted</keyword>
<dbReference type="Pfam" id="PF03489">
    <property type="entry name" value="SapB_2"/>
    <property type="match status" value="8"/>
</dbReference>
<dbReference type="GO" id="GO:0005576">
    <property type="term" value="C:extracellular region"/>
    <property type="evidence" value="ECO:0007669"/>
    <property type="project" value="UniProtKB-SubCell"/>
</dbReference>
<evidence type="ECO:0000256" key="2">
    <source>
        <dbReference type="ARBA" id="ARBA00022525"/>
    </source>
</evidence>
<feature type="chain" id="PRO_5005537503" evidence="7">
    <location>
        <begin position="20"/>
        <end position="710"/>
    </location>
</feature>
<dbReference type="InterPro" id="IPR008139">
    <property type="entry name" value="SaposinB_dom"/>
</dbReference>
<feature type="domain" description="Saposin B-type" evidence="8">
    <location>
        <begin position="609"/>
        <end position="691"/>
    </location>
</feature>
<dbReference type="OrthoDB" id="69496at2759"/>
<keyword evidence="4" id="KW-0677">Repeat</keyword>
<dbReference type="GO" id="GO:0016020">
    <property type="term" value="C:membrane"/>
    <property type="evidence" value="ECO:0007669"/>
    <property type="project" value="GOC"/>
</dbReference>
<evidence type="ECO:0000256" key="1">
    <source>
        <dbReference type="ARBA" id="ARBA00004613"/>
    </source>
</evidence>
<dbReference type="GO" id="GO:0006665">
    <property type="term" value="P:sphingolipid metabolic process"/>
    <property type="evidence" value="ECO:0007669"/>
    <property type="project" value="InterPro"/>
</dbReference>
<dbReference type="GeneID" id="25560552"/>
<feature type="domain" description="Saposin B-type" evidence="8">
    <location>
        <begin position="435"/>
        <end position="516"/>
    </location>
</feature>
<dbReference type="PROSITE" id="PS50015">
    <property type="entry name" value="SAP_B"/>
    <property type="match status" value="7"/>
</dbReference>
<dbReference type="InterPro" id="IPR051428">
    <property type="entry name" value="Sphingo_Act-Surfact_Prot"/>
</dbReference>
<dbReference type="eggNOG" id="KOG1340">
    <property type="taxonomic scope" value="Eukaryota"/>
</dbReference>
<dbReference type="PANTHER" id="PTHR11480">
    <property type="entry name" value="SAPOSIN-RELATED"/>
    <property type="match status" value="1"/>
</dbReference>
<proteinExistence type="predicted"/>
<feature type="signal peptide" evidence="7">
    <location>
        <begin position="1"/>
        <end position="19"/>
    </location>
</feature>
<keyword evidence="10" id="KW-1185">Reference proteome</keyword>
<feature type="domain" description="Saposin B-type" evidence="8">
    <location>
        <begin position="116"/>
        <end position="197"/>
    </location>
</feature>
<gene>
    <name evidence="9" type="ORF">AMSG_00763</name>
</gene>
<dbReference type="InterPro" id="IPR011001">
    <property type="entry name" value="Saposin-like"/>
</dbReference>
<dbReference type="Proteomes" id="UP000054408">
    <property type="component" value="Unassembled WGS sequence"/>
</dbReference>
<evidence type="ECO:0000256" key="5">
    <source>
        <dbReference type="ARBA" id="ARBA00023157"/>
    </source>
</evidence>
<dbReference type="InterPro" id="IPR008373">
    <property type="entry name" value="Saposin"/>
</dbReference>
<evidence type="ECO:0000256" key="6">
    <source>
        <dbReference type="ARBA" id="ARBA00023180"/>
    </source>
</evidence>
<accession>A0A0L0DE92</accession>
<dbReference type="AlphaFoldDB" id="A0A0L0DE92"/>
<feature type="domain" description="Saposin B-type" evidence="8">
    <location>
        <begin position="524"/>
        <end position="603"/>
    </location>
</feature>